<protein>
    <submittedName>
        <fullName evidence="4">AAA family ATPase</fullName>
    </submittedName>
</protein>
<evidence type="ECO:0000256" key="1">
    <source>
        <dbReference type="ARBA" id="ARBA00022741"/>
    </source>
</evidence>
<dbReference type="EMBL" id="JBHRWW010000017">
    <property type="protein sequence ID" value="MFC3690147.1"/>
    <property type="molecule type" value="Genomic_DNA"/>
</dbReference>
<dbReference type="InterPro" id="IPR011990">
    <property type="entry name" value="TPR-like_helical_dom_sf"/>
</dbReference>
<dbReference type="Gene3D" id="1.10.10.10">
    <property type="entry name" value="Winged helix-like DNA-binding domain superfamily/Winged helix DNA-binding domain"/>
    <property type="match status" value="1"/>
</dbReference>
<dbReference type="SMART" id="SM00421">
    <property type="entry name" value="HTH_LUXR"/>
    <property type="match status" value="1"/>
</dbReference>
<evidence type="ECO:0000256" key="2">
    <source>
        <dbReference type="ARBA" id="ARBA00022840"/>
    </source>
</evidence>
<dbReference type="InterPro" id="IPR036388">
    <property type="entry name" value="WH-like_DNA-bd_sf"/>
</dbReference>
<dbReference type="Proteomes" id="UP001595685">
    <property type="component" value="Unassembled WGS sequence"/>
</dbReference>
<dbReference type="InterPro" id="IPR000792">
    <property type="entry name" value="Tscrpt_reg_LuxR_C"/>
</dbReference>
<dbReference type="Pfam" id="PF13191">
    <property type="entry name" value="AAA_16"/>
    <property type="match status" value="1"/>
</dbReference>
<dbReference type="PANTHER" id="PTHR16305:SF35">
    <property type="entry name" value="TRANSCRIPTIONAL ACTIVATOR DOMAIN"/>
    <property type="match status" value="1"/>
</dbReference>
<dbReference type="SUPFAM" id="SSF46894">
    <property type="entry name" value="C-terminal effector domain of the bipartite response regulators"/>
    <property type="match status" value="1"/>
</dbReference>
<dbReference type="Gene3D" id="1.25.40.10">
    <property type="entry name" value="Tetratricopeptide repeat domain"/>
    <property type="match status" value="1"/>
</dbReference>
<dbReference type="SUPFAM" id="SSF48452">
    <property type="entry name" value="TPR-like"/>
    <property type="match status" value="1"/>
</dbReference>
<name>A0ABV7WMC1_9MICO</name>
<dbReference type="InterPro" id="IPR041664">
    <property type="entry name" value="AAA_16"/>
</dbReference>
<dbReference type="CDD" id="cd06170">
    <property type="entry name" value="LuxR_C_like"/>
    <property type="match status" value="1"/>
</dbReference>
<dbReference type="PANTHER" id="PTHR16305">
    <property type="entry name" value="TESTICULAR SOLUBLE ADENYLYL CYCLASE"/>
    <property type="match status" value="1"/>
</dbReference>
<dbReference type="PROSITE" id="PS00622">
    <property type="entry name" value="HTH_LUXR_1"/>
    <property type="match status" value="1"/>
</dbReference>
<evidence type="ECO:0000259" key="3">
    <source>
        <dbReference type="PROSITE" id="PS50043"/>
    </source>
</evidence>
<accession>A0ABV7WMC1</accession>
<dbReference type="PRINTS" id="PR00038">
    <property type="entry name" value="HTHLUXR"/>
</dbReference>
<dbReference type="SUPFAM" id="SSF52540">
    <property type="entry name" value="P-loop containing nucleoside triphosphate hydrolases"/>
    <property type="match status" value="1"/>
</dbReference>
<dbReference type="RefSeq" id="WP_376984181.1">
    <property type="nucleotide sequence ID" value="NZ_JBHRWW010000017.1"/>
</dbReference>
<keyword evidence="2" id="KW-0067">ATP-binding</keyword>
<evidence type="ECO:0000313" key="4">
    <source>
        <dbReference type="EMBL" id="MFC3690147.1"/>
    </source>
</evidence>
<feature type="domain" description="HTH luxR-type" evidence="3">
    <location>
        <begin position="942"/>
        <end position="1007"/>
    </location>
</feature>
<dbReference type="InterPro" id="IPR027417">
    <property type="entry name" value="P-loop_NTPase"/>
</dbReference>
<evidence type="ECO:0000313" key="5">
    <source>
        <dbReference type="Proteomes" id="UP001595685"/>
    </source>
</evidence>
<dbReference type="InterPro" id="IPR016032">
    <property type="entry name" value="Sig_transdc_resp-reg_C-effctor"/>
</dbReference>
<organism evidence="4 5">
    <name type="scientific">Aquipuribacter hungaricus</name>
    <dbReference type="NCBI Taxonomy" id="545624"/>
    <lineage>
        <taxon>Bacteria</taxon>
        <taxon>Bacillati</taxon>
        <taxon>Actinomycetota</taxon>
        <taxon>Actinomycetes</taxon>
        <taxon>Micrococcales</taxon>
        <taxon>Intrasporangiaceae</taxon>
        <taxon>Aquipuribacter</taxon>
    </lineage>
</organism>
<dbReference type="PROSITE" id="PS50043">
    <property type="entry name" value="HTH_LUXR_2"/>
    <property type="match status" value="1"/>
</dbReference>
<comment type="caution">
    <text evidence="4">The sequence shown here is derived from an EMBL/GenBank/DDBJ whole genome shotgun (WGS) entry which is preliminary data.</text>
</comment>
<keyword evidence="1" id="KW-0547">Nucleotide-binding</keyword>
<sequence>MSRLSIDAPLVGRRAELDALAAALDEARDGRPGAVLLAGDAGAGKTRVLQAFAARAAADGATVLRGHCVDFGAAGLPYLAFAEALGAHLSATSAAVPAGLAALLGTPAPERPAGGPGGVDAAAESSAVEVGRMQLFEQVARFVGALAASSPVLLVLEDLHWADPSSRDLLRYLLGRMRRERVLVVASYRSDDLHRAHPVRGLLGDLARLPHVRRVGLAPFDADGMAAFLSALAGGPVPPATVRRVLARSEGNAYFAEELFAAGDRPGVPDGLAEVLLDRLERLGPAARDVARVAAVGGRRVADDLLLAVSGLDRVALDDALREAVSAQVLRAEGERYAFRHALLQEAVYADLLPGERSRWHAAYVAVLSGRTGAGDGPGAAAELAHHALAAHDVPTALSASVRAAEDATELLAPREALAHLERAIELFDSVPDAATVAGLDAVDLHRRAAGYADRCGRVERAVALAREALRRAEEAEDARRVALLHHRLAQHLIAADRVADALPHAEQAVEAFAAATGSSEPAGRDHAWALAGLARALMLADRPEAREVAETAHTAAVRLGAPDVEADTLATLAVVHSGGAAPDEVVDARLLQALQRARESADVLTELRASVNLGWSRYSRGDVAGTLEVLEAACDRAAATGLRWSPLAVELRVLRRVVRYAAGRWADNPDGDADLAPDAAAARLAAAGLYVQVGRGDAGAEAAVTRLVASRGQDLQVQLGVDGCLAELRRWQGRPDEAADLARAAIDDLARCHGADQMGVVWLAAVEVAALADVAEEAALRHDGARVAALAERAQARLDTLEAFVLELLAARPDGMHRPGPEAMAWLARARAEGSRLLPPAGGTDPHAAWREALEAFGYGYPYEDARCRLGLAGSLLRGSRRGEPGWDEAGTLLAEAAATAARLGARPLAAAVAALARRAGVELPGPDGGADVAPGASGAAAAAPVSLTAREQDVLRLVARGWTNRRVGAELFISEKTVSVHLSNVMAKLGARGRTDAVSRAHRAGLLSLDA</sequence>
<gene>
    <name evidence="4" type="ORF">ACFOLH_17515</name>
</gene>
<keyword evidence="5" id="KW-1185">Reference proteome</keyword>
<dbReference type="Pfam" id="PF00196">
    <property type="entry name" value="GerE"/>
    <property type="match status" value="1"/>
</dbReference>
<proteinExistence type="predicted"/>
<reference evidence="5" key="1">
    <citation type="journal article" date="2019" name="Int. J. Syst. Evol. Microbiol.">
        <title>The Global Catalogue of Microorganisms (GCM) 10K type strain sequencing project: providing services to taxonomists for standard genome sequencing and annotation.</title>
        <authorList>
            <consortium name="The Broad Institute Genomics Platform"/>
            <consortium name="The Broad Institute Genome Sequencing Center for Infectious Disease"/>
            <person name="Wu L."/>
            <person name="Ma J."/>
        </authorList>
    </citation>
    <scope>NUCLEOTIDE SEQUENCE [LARGE SCALE GENOMIC DNA]</scope>
    <source>
        <strain evidence="5">NCAIM B.02333</strain>
    </source>
</reference>
<dbReference type="Gene3D" id="3.40.50.300">
    <property type="entry name" value="P-loop containing nucleotide triphosphate hydrolases"/>
    <property type="match status" value="1"/>
</dbReference>